<dbReference type="InterPro" id="IPR003959">
    <property type="entry name" value="ATPase_AAA_core"/>
</dbReference>
<dbReference type="InterPro" id="IPR027417">
    <property type="entry name" value="P-loop_NTPase"/>
</dbReference>
<accession>A0AAV2H076</accession>
<dbReference type="Gene3D" id="3.40.50.300">
    <property type="entry name" value="P-loop containing nucleotide triphosphate hydrolases"/>
    <property type="match status" value="2"/>
</dbReference>
<dbReference type="InterPro" id="IPR050168">
    <property type="entry name" value="AAA_ATPase_domain"/>
</dbReference>
<keyword evidence="2" id="KW-0963">Cytoplasm</keyword>
<dbReference type="GO" id="GO:0005737">
    <property type="term" value="C:cytoplasm"/>
    <property type="evidence" value="ECO:0007669"/>
    <property type="project" value="UniProtKB-SubCell"/>
</dbReference>
<keyword evidence="9" id="KW-1185">Reference proteome</keyword>
<evidence type="ECO:0000313" key="8">
    <source>
        <dbReference type="EMBL" id="CAL1526192.1"/>
    </source>
</evidence>
<dbReference type="Pfam" id="PF17862">
    <property type="entry name" value="AAA_lid_3"/>
    <property type="match status" value="1"/>
</dbReference>
<dbReference type="Pfam" id="PF00004">
    <property type="entry name" value="AAA"/>
    <property type="match status" value="2"/>
</dbReference>
<feature type="domain" description="AAA+ ATPase" evidence="7">
    <location>
        <begin position="245"/>
        <end position="382"/>
    </location>
</feature>
<name>A0AAV2H076_LYMST</name>
<keyword evidence="4" id="KW-0067">ATP-binding</keyword>
<dbReference type="GO" id="GO:0005634">
    <property type="term" value="C:nucleus"/>
    <property type="evidence" value="ECO:0007669"/>
    <property type="project" value="TreeGrafter"/>
</dbReference>
<dbReference type="GO" id="GO:0042254">
    <property type="term" value="P:ribosome biogenesis"/>
    <property type="evidence" value="ECO:0007669"/>
    <property type="project" value="TreeGrafter"/>
</dbReference>
<evidence type="ECO:0000259" key="7">
    <source>
        <dbReference type="SMART" id="SM00382"/>
    </source>
</evidence>
<dbReference type="Proteomes" id="UP001497497">
    <property type="component" value="Unassembled WGS sequence"/>
</dbReference>
<dbReference type="FunFam" id="3.40.50.300:FF:000567">
    <property type="entry name" value="ATPase, AAA family protein"/>
    <property type="match status" value="1"/>
</dbReference>
<dbReference type="GO" id="GO:1990275">
    <property type="term" value="F:preribosome binding"/>
    <property type="evidence" value="ECO:0007669"/>
    <property type="project" value="TreeGrafter"/>
</dbReference>
<dbReference type="EMBL" id="CAXITT010000003">
    <property type="protein sequence ID" value="CAL1526192.1"/>
    <property type="molecule type" value="Genomic_DNA"/>
</dbReference>
<dbReference type="InterPro" id="IPR041569">
    <property type="entry name" value="AAA_lid_3"/>
</dbReference>
<dbReference type="Gene3D" id="1.10.10.2010">
    <property type="match status" value="1"/>
</dbReference>
<dbReference type="InterPro" id="IPR031996">
    <property type="entry name" value="NVL2_nucleolin-bd"/>
</dbReference>
<comment type="similarity">
    <text evidence="5">Belongs to the AAA ATPase family. AFG2 subfamily.</text>
</comment>
<keyword evidence="3" id="KW-0547">Nucleotide-binding</keyword>
<sequence length="808" mass="89535">MPKTPYFLDERLVPRIKQILKGQGGRVNISTLTEQLQTQHSEYARRKKNIFLKSVEKGFAFAAKELKKEGIHVSSHDTSSGSDTESEVVEYEDKNIMNQMISNMYRQPKPNLPSETVQHPASVNSHALEMGLPNGDSSKATPAQGWFIDRSKVNSPGTPVKAEKTSETLKSNKKGLTDSGSNEKPSKRPRYSADVPRKKTKIRQVVFPNVTFANVGGNSSILQHLEERCQFLEYPELLPKIRGDLPKCFLIHGPTGCGKTLLAHAIAGEYRVPLLAMTATELVGGISGDSEANIRELFDQAAEAAPCVLLIDDVDAIAIKRETASKGMESRVVTQLSNSMDELRSKNLPVLMVCATNRPNTLDEAFRRTGRFDIEYAMRFPNRDARKSILEALCKEVTLADNVSLSEIADLTPGYVGCDLKTLISITNACALNRIIAEHKRDGRTLIDIDSDIGSGECLFIKEILFTQEEIDKFEVKLLKSDFQKAMTEVKPTAKQEDVLLVPNITWDDIGGLENIRKKLNLCIMERTKRPELYQSIGMTSAAGVLLVGPPGCGKTSVARAVANEAGINFLYIKGAELLNKYVGESEKNVRDLFKRASSLAPCVIFFDEIDSICPRRSSGSEENSTSRVTNQLLLEMSGLEQRNEVYVIAATNRLDRLDKAFLRPGRMDKIIYVGLPNPEGRVEILKALTKNGSRPKLANDVDLEKIGKDKRCDGFSGADLGNLVQVAREACLEEIIESTEASSAWQVPVVNNAHFEVSFQSVRPSVDAESKRNYEAVRRLLEKKTSKKDLAELEADSKTESNPMEIH</sequence>
<gene>
    <name evidence="8" type="ORF">GSLYS_00000369001</name>
</gene>
<dbReference type="SMART" id="SM00382">
    <property type="entry name" value="AAA"/>
    <property type="match status" value="2"/>
</dbReference>
<dbReference type="PROSITE" id="PS00674">
    <property type="entry name" value="AAA"/>
    <property type="match status" value="2"/>
</dbReference>
<feature type="compositionally biased region" description="Basic and acidic residues" evidence="6">
    <location>
        <begin position="789"/>
        <end position="800"/>
    </location>
</feature>
<dbReference type="SUPFAM" id="SSF52540">
    <property type="entry name" value="P-loop containing nucleoside triphosphate hydrolases"/>
    <property type="match status" value="2"/>
</dbReference>
<evidence type="ECO:0000256" key="1">
    <source>
        <dbReference type="ARBA" id="ARBA00004496"/>
    </source>
</evidence>
<evidence type="ECO:0000256" key="3">
    <source>
        <dbReference type="ARBA" id="ARBA00022741"/>
    </source>
</evidence>
<reference evidence="8 9" key="1">
    <citation type="submission" date="2024-04" db="EMBL/GenBank/DDBJ databases">
        <authorList>
            <consortium name="Genoscope - CEA"/>
            <person name="William W."/>
        </authorList>
    </citation>
    <scope>NUCLEOTIDE SEQUENCE [LARGE SCALE GENOMIC DNA]</scope>
</reference>
<evidence type="ECO:0000256" key="6">
    <source>
        <dbReference type="SAM" id="MobiDB-lite"/>
    </source>
</evidence>
<protein>
    <recommendedName>
        <fullName evidence="7">AAA+ ATPase domain-containing protein</fullName>
    </recommendedName>
</protein>
<comment type="subcellular location">
    <subcellularLocation>
        <location evidence="1">Cytoplasm</location>
    </subcellularLocation>
</comment>
<dbReference type="GO" id="GO:0016887">
    <property type="term" value="F:ATP hydrolysis activity"/>
    <property type="evidence" value="ECO:0007669"/>
    <property type="project" value="InterPro"/>
</dbReference>
<dbReference type="Gene3D" id="1.10.8.60">
    <property type="match status" value="2"/>
</dbReference>
<dbReference type="GO" id="GO:0003723">
    <property type="term" value="F:RNA binding"/>
    <property type="evidence" value="ECO:0007669"/>
    <property type="project" value="TreeGrafter"/>
</dbReference>
<dbReference type="PANTHER" id="PTHR23077:SF171">
    <property type="entry name" value="NUCLEAR VALOSIN-CONTAINING PROTEIN-LIKE"/>
    <property type="match status" value="1"/>
</dbReference>
<evidence type="ECO:0000256" key="5">
    <source>
        <dbReference type="ARBA" id="ARBA00061477"/>
    </source>
</evidence>
<feature type="domain" description="AAA+ ATPase" evidence="7">
    <location>
        <begin position="541"/>
        <end position="678"/>
    </location>
</feature>
<evidence type="ECO:0000256" key="2">
    <source>
        <dbReference type="ARBA" id="ARBA00022490"/>
    </source>
</evidence>
<feature type="region of interest" description="Disordered" evidence="6">
    <location>
        <begin position="789"/>
        <end position="808"/>
    </location>
</feature>
<dbReference type="PANTHER" id="PTHR23077">
    <property type="entry name" value="AAA-FAMILY ATPASE"/>
    <property type="match status" value="1"/>
</dbReference>
<dbReference type="Pfam" id="PF16725">
    <property type="entry name" value="Nucleolin_bd"/>
    <property type="match status" value="1"/>
</dbReference>
<feature type="region of interest" description="Disordered" evidence="6">
    <location>
        <begin position="148"/>
        <end position="195"/>
    </location>
</feature>
<evidence type="ECO:0000256" key="4">
    <source>
        <dbReference type="ARBA" id="ARBA00022840"/>
    </source>
</evidence>
<comment type="caution">
    <text evidence="8">The sequence shown here is derived from an EMBL/GenBank/DDBJ whole genome shotgun (WGS) entry which is preliminary data.</text>
</comment>
<dbReference type="GO" id="GO:0005524">
    <property type="term" value="F:ATP binding"/>
    <property type="evidence" value="ECO:0007669"/>
    <property type="project" value="UniProtKB-KW"/>
</dbReference>
<proteinExistence type="inferred from homology"/>
<dbReference type="InterPro" id="IPR003593">
    <property type="entry name" value="AAA+_ATPase"/>
</dbReference>
<evidence type="ECO:0000313" key="9">
    <source>
        <dbReference type="Proteomes" id="UP001497497"/>
    </source>
</evidence>
<dbReference type="InterPro" id="IPR003960">
    <property type="entry name" value="ATPase_AAA_CS"/>
</dbReference>
<dbReference type="AlphaFoldDB" id="A0AAV2H076"/>
<organism evidence="8 9">
    <name type="scientific">Lymnaea stagnalis</name>
    <name type="common">Great pond snail</name>
    <name type="synonym">Helix stagnalis</name>
    <dbReference type="NCBI Taxonomy" id="6523"/>
    <lineage>
        <taxon>Eukaryota</taxon>
        <taxon>Metazoa</taxon>
        <taxon>Spiralia</taxon>
        <taxon>Lophotrochozoa</taxon>
        <taxon>Mollusca</taxon>
        <taxon>Gastropoda</taxon>
        <taxon>Heterobranchia</taxon>
        <taxon>Euthyneura</taxon>
        <taxon>Panpulmonata</taxon>
        <taxon>Hygrophila</taxon>
        <taxon>Lymnaeoidea</taxon>
        <taxon>Lymnaeidae</taxon>
        <taxon>Lymnaea</taxon>
    </lineage>
</organism>
<dbReference type="InterPro" id="IPR038100">
    <property type="entry name" value="NLV2_N_sf"/>
</dbReference>